<protein>
    <submittedName>
        <fullName evidence="1">Uncharacterized protein</fullName>
    </submittedName>
</protein>
<evidence type="ECO:0000313" key="1">
    <source>
        <dbReference type="EMBL" id="DAF96689.1"/>
    </source>
</evidence>
<sequence>MTKEIIEKICRKNSPLEVNDISVEEKKNLAEFLSDKGFTISTFYLRFFQKGFDAWEIQGIKNCKKQFLAIPEVANLLSGYVETDALGNEISKKGYLLEAAMSDESGVFYTCLKKANNGLCMKFFAFMEERGMSRTTIIKRFTADDWKPWEQEGIKALLLLKVKK</sequence>
<organism evidence="1">
    <name type="scientific">Siphoviridae sp. ctfrT39</name>
    <dbReference type="NCBI Taxonomy" id="2825598"/>
    <lineage>
        <taxon>Viruses</taxon>
        <taxon>Duplodnaviria</taxon>
        <taxon>Heunggongvirae</taxon>
        <taxon>Uroviricota</taxon>
        <taxon>Caudoviricetes</taxon>
    </lineage>
</organism>
<name>A0A8S5UQB5_9CAUD</name>
<accession>A0A8S5UQB5</accession>
<reference evidence="1" key="1">
    <citation type="journal article" date="2021" name="Proc. Natl. Acad. Sci. U.S.A.">
        <title>A Catalog of Tens of Thousands of Viruses from Human Metagenomes Reveals Hidden Associations with Chronic Diseases.</title>
        <authorList>
            <person name="Tisza M.J."/>
            <person name="Buck C.B."/>
        </authorList>
    </citation>
    <scope>NUCLEOTIDE SEQUENCE</scope>
    <source>
        <strain evidence="1">CtfrT39</strain>
    </source>
</reference>
<dbReference type="EMBL" id="BK016120">
    <property type="protein sequence ID" value="DAF96689.1"/>
    <property type="molecule type" value="Genomic_DNA"/>
</dbReference>
<proteinExistence type="predicted"/>